<keyword evidence="2" id="KW-1185">Reference proteome</keyword>
<proteinExistence type="predicted"/>
<accession>A0ABZ3IYD6</accession>
<sequence>MSILDWFNNLIKTEARHSVFTPGPADIETIEFKEGQHYFRLRLADMFLKDDRKLFRSYVPVVSSSVQLQFGSNAAQELPYLAGPLALNLDGNSLGKGIELNYSLTNLVPYYR</sequence>
<dbReference type="Proteomes" id="UP000216052">
    <property type="component" value="Chromosome"/>
</dbReference>
<organism evidence="1 2">
    <name type="scientific">Sporomusa acidovorans (strain ATCC 49682 / DSM 3132 / Mol)</name>
    <dbReference type="NCBI Taxonomy" id="1123286"/>
    <lineage>
        <taxon>Bacteria</taxon>
        <taxon>Bacillati</taxon>
        <taxon>Bacillota</taxon>
        <taxon>Negativicutes</taxon>
        <taxon>Selenomonadales</taxon>
        <taxon>Sporomusaceae</taxon>
        <taxon>Sporomusa</taxon>
    </lineage>
</organism>
<dbReference type="RefSeq" id="WP_094607932.1">
    <property type="nucleotide sequence ID" value="NZ_CP155571.1"/>
</dbReference>
<dbReference type="EMBL" id="CP155571">
    <property type="protein sequence ID" value="XFO71010.1"/>
    <property type="molecule type" value="Genomic_DNA"/>
</dbReference>
<name>A0ABZ3IYD6_SPOA4</name>
<evidence type="ECO:0000313" key="1">
    <source>
        <dbReference type="EMBL" id="XFO71010.1"/>
    </source>
</evidence>
<gene>
    <name evidence="1" type="ORF">SPACI_010100</name>
</gene>
<evidence type="ECO:0000313" key="2">
    <source>
        <dbReference type="Proteomes" id="UP000216052"/>
    </source>
</evidence>
<reference evidence="1" key="1">
    <citation type="submission" date="2024-05" db="EMBL/GenBank/DDBJ databases">
        <title>Isolation and characterization of Sporomusa carbonis sp. nov., a carboxydotrophic hydrogenogen in the genus of Sporomusa isolated from a charcoal burning pile.</title>
        <authorList>
            <person name="Boeer T."/>
            <person name="Rosenbaum F."/>
            <person name="Eysell L."/>
            <person name="Mueller V."/>
            <person name="Daniel R."/>
            <person name="Poehlein A."/>
        </authorList>
    </citation>
    <scope>NUCLEOTIDE SEQUENCE [LARGE SCALE GENOMIC DNA]</scope>
    <source>
        <strain evidence="1">DSM 3132</strain>
    </source>
</reference>
<protein>
    <submittedName>
        <fullName evidence="1">Uncharacterized protein</fullName>
    </submittedName>
</protein>